<reference evidence="3" key="1">
    <citation type="journal article" date="2012" name="Nat. Biotechnol.">
        <title>Reference genome sequence of the model plant Setaria.</title>
        <authorList>
            <person name="Bennetzen J.L."/>
            <person name="Schmutz J."/>
            <person name="Wang H."/>
            <person name="Percifield R."/>
            <person name="Hawkins J."/>
            <person name="Pontaroli A.C."/>
            <person name="Estep M."/>
            <person name="Feng L."/>
            <person name="Vaughn J.N."/>
            <person name="Grimwood J."/>
            <person name="Jenkins J."/>
            <person name="Barry K."/>
            <person name="Lindquist E."/>
            <person name="Hellsten U."/>
            <person name="Deshpande S."/>
            <person name="Wang X."/>
            <person name="Wu X."/>
            <person name="Mitros T."/>
            <person name="Triplett J."/>
            <person name="Yang X."/>
            <person name="Ye C.Y."/>
            <person name="Mauro-Herrera M."/>
            <person name="Wang L."/>
            <person name="Li P."/>
            <person name="Sharma M."/>
            <person name="Sharma R."/>
            <person name="Ronald P.C."/>
            <person name="Panaud O."/>
            <person name="Kellogg E.A."/>
            <person name="Brutnell T.P."/>
            <person name="Doust A.N."/>
            <person name="Tuskan G.A."/>
            <person name="Rokhsar D."/>
            <person name="Devos K.M."/>
        </authorList>
    </citation>
    <scope>NUCLEOTIDE SEQUENCE [LARGE SCALE GENOMIC DNA]</scope>
    <source>
        <strain evidence="3">cv. Yugu1</strain>
    </source>
</reference>
<dbReference type="HOGENOM" id="CLU_3419804_0_0_1"/>
<accession>K3XQK1</accession>
<evidence type="ECO:0000313" key="3">
    <source>
        <dbReference type="Proteomes" id="UP000004995"/>
    </source>
</evidence>
<proteinExistence type="predicted"/>
<evidence type="ECO:0000256" key="1">
    <source>
        <dbReference type="SAM" id="MobiDB-lite"/>
    </source>
</evidence>
<evidence type="ECO:0000313" key="2">
    <source>
        <dbReference type="EnsemblPlants" id="KQL08540"/>
    </source>
</evidence>
<protein>
    <submittedName>
        <fullName evidence="2">Uncharacterized protein</fullName>
    </submittedName>
</protein>
<dbReference type="Proteomes" id="UP000004995">
    <property type="component" value="Unassembled WGS sequence"/>
</dbReference>
<dbReference type="Gramene" id="KQL08540">
    <property type="protein sequence ID" value="KQL08540"/>
    <property type="gene ID" value="SETIT_004187mg"/>
</dbReference>
<sequence length="25" mass="2617">MAPPDTGSGATDVHAGPTWHHHHIS</sequence>
<dbReference type="AlphaFoldDB" id="K3XQK1"/>
<dbReference type="EnsemblPlants" id="KQL08540">
    <property type="protein sequence ID" value="KQL08540"/>
    <property type="gene ID" value="SETIT_004187mg"/>
</dbReference>
<dbReference type="EMBL" id="AGNK02003457">
    <property type="status" value="NOT_ANNOTATED_CDS"/>
    <property type="molecule type" value="Genomic_DNA"/>
</dbReference>
<organism evidence="2 3">
    <name type="scientific">Setaria italica</name>
    <name type="common">Foxtail millet</name>
    <name type="synonym">Panicum italicum</name>
    <dbReference type="NCBI Taxonomy" id="4555"/>
    <lineage>
        <taxon>Eukaryota</taxon>
        <taxon>Viridiplantae</taxon>
        <taxon>Streptophyta</taxon>
        <taxon>Embryophyta</taxon>
        <taxon>Tracheophyta</taxon>
        <taxon>Spermatophyta</taxon>
        <taxon>Magnoliopsida</taxon>
        <taxon>Liliopsida</taxon>
        <taxon>Poales</taxon>
        <taxon>Poaceae</taxon>
        <taxon>PACMAD clade</taxon>
        <taxon>Panicoideae</taxon>
        <taxon>Panicodae</taxon>
        <taxon>Paniceae</taxon>
        <taxon>Cenchrinae</taxon>
        <taxon>Setaria</taxon>
    </lineage>
</organism>
<name>K3XQK1_SETIT</name>
<feature type="region of interest" description="Disordered" evidence="1">
    <location>
        <begin position="1"/>
        <end position="25"/>
    </location>
</feature>
<reference evidence="2" key="2">
    <citation type="submission" date="2018-08" db="UniProtKB">
        <authorList>
            <consortium name="EnsemblPlants"/>
        </authorList>
    </citation>
    <scope>IDENTIFICATION</scope>
    <source>
        <strain evidence="2">Yugu1</strain>
    </source>
</reference>
<keyword evidence="3" id="KW-1185">Reference proteome</keyword>
<dbReference type="InParanoid" id="K3XQK1"/>